<dbReference type="GO" id="GO:0004672">
    <property type="term" value="F:protein kinase activity"/>
    <property type="evidence" value="ECO:0007669"/>
    <property type="project" value="InterPro"/>
</dbReference>
<feature type="non-terminal residue" evidence="2">
    <location>
        <position position="1"/>
    </location>
</feature>
<accession>A0A6B3NKM8</accession>
<dbReference type="PANTHER" id="PTHR23150:SF19">
    <property type="entry name" value="FORMYLGLYCINE-GENERATING ENZYME"/>
    <property type="match status" value="1"/>
</dbReference>
<dbReference type="InterPro" id="IPR005532">
    <property type="entry name" value="SUMF_dom"/>
</dbReference>
<dbReference type="AlphaFoldDB" id="A0A6B3NKM8"/>
<evidence type="ECO:0000259" key="1">
    <source>
        <dbReference type="PROSITE" id="PS50011"/>
    </source>
</evidence>
<comment type="caution">
    <text evidence="2">The sequence shown here is derived from an EMBL/GenBank/DDBJ whole genome shotgun (WGS) entry which is preliminary data.</text>
</comment>
<dbReference type="InterPro" id="IPR011009">
    <property type="entry name" value="Kinase-like_dom_sf"/>
</dbReference>
<organism evidence="2">
    <name type="scientific">Symploca sp. SIO1C4</name>
    <dbReference type="NCBI Taxonomy" id="2607765"/>
    <lineage>
        <taxon>Bacteria</taxon>
        <taxon>Bacillati</taxon>
        <taxon>Cyanobacteriota</taxon>
        <taxon>Cyanophyceae</taxon>
        <taxon>Coleofasciculales</taxon>
        <taxon>Coleofasciculaceae</taxon>
        <taxon>Symploca</taxon>
    </lineage>
</organism>
<dbReference type="GO" id="GO:0005524">
    <property type="term" value="F:ATP binding"/>
    <property type="evidence" value="ECO:0007669"/>
    <property type="project" value="InterPro"/>
</dbReference>
<reference evidence="2" key="1">
    <citation type="submission" date="2019-11" db="EMBL/GenBank/DDBJ databases">
        <title>Genomic insights into an expanded diversity of filamentous marine cyanobacteria reveals the extraordinary biosynthetic potential of Moorea and Okeania.</title>
        <authorList>
            <person name="Ferreira Leao T."/>
            <person name="Wang M."/>
            <person name="Moss N."/>
            <person name="Da Silva R."/>
            <person name="Sanders J."/>
            <person name="Nurk S."/>
            <person name="Gurevich A."/>
            <person name="Humphrey G."/>
            <person name="Reher R."/>
            <person name="Zhu Q."/>
            <person name="Belda-Ferre P."/>
            <person name="Glukhov E."/>
            <person name="Rex R."/>
            <person name="Dorrestein P.C."/>
            <person name="Knight R."/>
            <person name="Pevzner P."/>
            <person name="Gerwick W.H."/>
            <person name="Gerwick L."/>
        </authorList>
    </citation>
    <scope>NUCLEOTIDE SEQUENCE</scope>
    <source>
        <strain evidence="2">SIO1C4</strain>
    </source>
</reference>
<sequence>DALNFMHQAELVHRDATPLNIMMRNSEEAVLIDFGIAKGINPKTSTQTDMAGNRSFAPYEQVGKGSRQKTVDVYSLAASLYYSVTGECATGSLGRKMFDEELVPPSQLNPSISDRTNQAILKGMALEPQERPQSIQKWLNLLNITPTKGECKTLELPLSTVEFETVIVDARGELIKRKPNQEAKFFKEDLGNGISLEMISIPGGKFLMGTEGKEIEKLIQKGNWDGFNREKPQHEVTVQPFFIGKYPVTQAQWRAIASREDLKVERELEPNPACFNDSQDSGSRPVEQVSWYDAVEFCQRLSKQTGREYRLPSEAEWEYACRGLTTTPFHFGETITDKLANYNANSTYASEPKVEYREQTTPVGIFPPNAFGLYDMHGNVWEWCADDWHQNYEGAPNDGTAWVKEDNDNRYQVLRGGSCLNLLPYCRCAFRNYLIVRDELTLNVGFRVVCVSARTT</sequence>
<protein>
    <submittedName>
        <fullName evidence="2">SUMF1/EgtB/PvdO family nonheme iron enzyme</fullName>
    </submittedName>
</protein>
<feature type="domain" description="Protein kinase" evidence="1">
    <location>
        <begin position="1"/>
        <end position="144"/>
    </location>
</feature>
<dbReference type="Gene3D" id="1.10.510.10">
    <property type="entry name" value="Transferase(Phosphotransferase) domain 1"/>
    <property type="match status" value="1"/>
</dbReference>
<dbReference type="InterPro" id="IPR016187">
    <property type="entry name" value="CTDL_fold"/>
</dbReference>
<dbReference type="SUPFAM" id="SSF56112">
    <property type="entry name" value="Protein kinase-like (PK-like)"/>
    <property type="match status" value="1"/>
</dbReference>
<proteinExistence type="predicted"/>
<dbReference type="EMBL" id="JAAHFQ010000432">
    <property type="protein sequence ID" value="NER29798.1"/>
    <property type="molecule type" value="Genomic_DNA"/>
</dbReference>
<dbReference type="SUPFAM" id="SSF56436">
    <property type="entry name" value="C-type lectin-like"/>
    <property type="match status" value="1"/>
</dbReference>
<name>A0A6B3NKM8_9CYAN</name>
<dbReference type="Pfam" id="PF03781">
    <property type="entry name" value="FGE-sulfatase"/>
    <property type="match status" value="1"/>
</dbReference>
<evidence type="ECO:0000313" key="2">
    <source>
        <dbReference type="EMBL" id="NER29798.1"/>
    </source>
</evidence>
<gene>
    <name evidence="2" type="ORF">F6J89_19810</name>
</gene>
<dbReference type="InterPro" id="IPR042095">
    <property type="entry name" value="SUMF_sf"/>
</dbReference>
<dbReference type="PANTHER" id="PTHR23150">
    <property type="entry name" value="SULFATASE MODIFYING FACTOR 1, 2"/>
    <property type="match status" value="1"/>
</dbReference>
<dbReference type="InterPro" id="IPR051043">
    <property type="entry name" value="Sulfatase_Mod_Factor_Kinase"/>
</dbReference>
<dbReference type="Gene3D" id="3.90.1580.10">
    <property type="entry name" value="paralog of FGE (formylglycine-generating enzyme)"/>
    <property type="match status" value="1"/>
</dbReference>
<dbReference type="GO" id="GO:0120147">
    <property type="term" value="F:formylglycine-generating oxidase activity"/>
    <property type="evidence" value="ECO:0007669"/>
    <property type="project" value="TreeGrafter"/>
</dbReference>
<dbReference type="InterPro" id="IPR000719">
    <property type="entry name" value="Prot_kinase_dom"/>
</dbReference>
<dbReference type="Pfam" id="PF00069">
    <property type="entry name" value="Pkinase"/>
    <property type="match status" value="1"/>
</dbReference>
<dbReference type="PROSITE" id="PS50011">
    <property type="entry name" value="PROTEIN_KINASE_DOM"/>
    <property type="match status" value="1"/>
</dbReference>